<feature type="domain" description="NodB homology" evidence="4">
    <location>
        <begin position="96"/>
        <end position="221"/>
    </location>
</feature>
<name>A0ABW2C6J3_9PSEU</name>
<evidence type="ECO:0000313" key="5">
    <source>
        <dbReference type="EMBL" id="MFC6870322.1"/>
    </source>
</evidence>
<dbReference type="InterPro" id="IPR051398">
    <property type="entry name" value="Polysacch_Deacetylase"/>
</dbReference>
<accession>A0ABW2C6J3</accession>
<evidence type="ECO:0000256" key="1">
    <source>
        <dbReference type="ARBA" id="ARBA00004613"/>
    </source>
</evidence>
<evidence type="ECO:0000313" key="6">
    <source>
        <dbReference type="Proteomes" id="UP001596337"/>
    </source>
</evidence>
<protein>
    <submittedName>
        <fullName evidence="5">Polysaccharide deacetylase family protein</fullName>
    </submittedName>
</protein>
<dbReference type="InterPro" id="IPR011330">
    <property type="entry name" value="Glyco_hydro/deAcase_b/a-brl"/>
</dbReference>
<dbReference type="SUPFAM" id="SSF88713">
    <property type="entry name" value="Glycoside hydrolase/deacetylase"/>
    <property type="match status" value="1"/>
</dbReference>
<proteinExistence type="predicted"/>
<evidence type="ECO:0000256" key="3">
    <source>
        <dbReference type="SAM" id="MobiDB-lite"/>
    </source>
</evidence>
<gene>
    <name evidence="5" type="ORF">ACFQGD_24595</name>
</gene>
<dbReference type="RefSeq" id="WP_345395428.1">
    <property type="nucleotide sequence ID" value="NZ_BAABLA010000023.1"/>
</dbReference>
<sequence>MSRTSAPSASAPTSSTPSSSAPTTTSATPDPADVGANELGLVPVLMYHQLSPNPVSEYDQTPSEFRAELKRLYREDYRPVTAARFVAGDIDLPAGTHPVVLTFDDSTTSQVQITKDGEPKPGTALAILTEFGEKHPDFNATATFYVNADPFAGDKRALKWLHDHGYEIGAHTSTHANLGALGGAGVRRELVSNINGIKTAAPGAKVRTMALPLGIYPSDRRLARRGSWNGRSYRFDGVMLVGAEPAPSPFAGLDGAGVPRIRSGKGRVKFDSAYWLDWLADHPKRRYTSDGQPDVVSFPRRLAGDLVDDLGAETNPY</sequence>
<dbReference type="PANTHER" id="PTHR34216:SF3">
    <property type="entry name" value="POLY-BETA-1,6-N-ACETYL-D-GLUCOSAMINE N-DEACETYLASE"/>
    <property type="match status" value="1"/>
</dbReference>
<dbReference type="PANTHER" id="PTHR34216">
    <property type="match status" value="1"/>
</dbReference>
<dbReference type="EMBL" id="JBHSXX010000001">
    <property type="protein sequence ID" value="MFC6870322.1"/>
    <property type="molecule type" value="Genomic_DNA"/>
</dbReference>
<comment type="subcellular location">
    <subcellularLocation>
        <location evidence="1">Secreted</location>
    </subcellularLocation>
</comment>
<evidence type="ECO:0000259" key="4">
    <source>
        <dbReference type="Pfam" id="PF01522"/>
    </source>
</evidence>
<feature type="region of interest" description="Disordered" evidence="3">
    <location>
        <begin position="1"/>
        <end position="36"/>
    </location>
</feature>
<organism evidence="5 6">
    <name type="scientific">Haloechinothrix salitolerans</name>
    <dbReference type="NCBI Taxonomy" id="926830"/>
    <lineage>
        <taxon>Bacteria</taxon>
        <taxon>Bacillati</taxon>
        <taxon>Actinomycetota</taxon>
        <taxon>Actinomycetes</taxon>
        <taxon>Pseudonocardiales</taxon>
        <taxon>Pseudonocardiaceae</taxon>
        <taxon>Haloechinothrix</taxon>
    </lineage>
</organism>
<evidence type="ECO:0000256" key="2">
    <source>
        <dbReference type="ARBA" id="ARBA00022729"/>
    </source>
</evidence>
<dbReference type="Gene3D" id="3.20.20.370">
    <property type="entry name" value="Glycoside hydrolase/deacetylase"/>
    <property type="match status" value="1"/>
</dbReference>
<dbReference type="Proteomes" id="UP001596337">
    <property type="component" value="Unassembled WGS sequence"/>
</dbReference>
<feature type="compositionally biased region" description="Low complexity" evidence="3">
    <location>
        <begin position="1"/>
        <end position="33"/>
    </location>
</feature>
<keyword evidence="6" id="KW-1185">Reference proteome</keyword>
<reference evidence="6" key="1">
    <citation type="journal article" date="2019" name="Int. J. Syst. Evol. Microbiol.">
        <title>The Global Catalogue of Microorganisms (GCM) 10K type strain sequencing project: providing services to taxonomists for standard genome sequencing and annotation.</title>
        <authorList>
            <consortium name="The Broad Institute Genomics Platform"/>
            <consortium name="The Broad Institute Genome Sequencing Center for Infectious Disease"/>
            <person name="Wu L."/>
            <person name="Ma J."/>
        </authorList>
    </citation>
    <scope>NUCLEOTIDE SEQUENCE [LARGE SCALE GENOMIC DNA]</scope>
    <source>
        <strain evidence="6">KCTC 32255</strain>
    </source>
</reference>
<dbReference type="InterPro" id="IPR002509">
    <property type="entry name" value="NODB_dom"/>
</dbReference>
<comment type="caution">
    <text evidence="5">The sequence shown here is derived from an EMBL/GenBank/DDBJ whole genome shotgun (WGS) entry which is preliminary data.</text>
</comment>
<keyword evidence="2" id="KW-0732">Signal</keyword>
<dbReference type="Pfam" id="PF01522">
    <property type="entry name" value="Polysacc_deac_1"/>
    <property type="match status" value="1"/>
</dbReference>